<dbReference type="Gene3D" id="2.170.300.10">
    <property type="entry name" value="Tie2 ligand-binding domain superfamily"/>
    <property type="match status" value="1"/>
</dbReference>
<comment type="caution">
    <text evidence="3">Lacks conserved residue(s) required for the propagation of feature annotation.</text>
</comment>
<feature type="non-terminal residue" evidence="5">
    <location>
        <position position="213"/>
    </location>
</feature>
<feature type="non-terminal residue" evidence="5">
    <location>
        <position position="1"/>
    </location>
</feature>
<reference evidence="5" key="2">
    <citation type="submission" date="2023-04" db="EMBL/GenBank/DDBJ databases">
        <authorList>
            <person name="Bu L."/>
            <person name="Lu L."/>
            <person name="Laidemitt M.R."/>
            <person name="Zhang S.M."/>
            <person name="Mutuku M."/>
            <person name="Mkoji G."/>
            <person name="Steinauer M."/>
            <person name="Loker E.S."/>
        </authorList>
    </citation>
    <scope>NUCLEOTIDE SEQUENCE</scope>
    <source>
        <strain evidence="5">KasaAsao</strain>
        <tissue evidence="5">Whole Snail</tissue>
    </source>
</reference>
<proteinExistence type="predicted"/>
<dbReference type="GO" id="GO:0005044">
    <property type="term" value="F:scavenger receptor activity"/>
    <property type="evidence" value="ECO:0007669"/>
    <property type="project" value="InterPro"/>
</dbReference>
<dbReference type="SUPFAM" id="SSF57196">
    <property type="entry name" value="EGF/Laminin"/>
    <property type="match status" value="1"/>
</dbReference>
<dbReference type="Gene3D" id="2.10.25.10">
    <property type="entry name" value="Laminin"/>
    <property type="match status" value="1"/>
</dbReference>
<gene>
    <name evidence="5" type="ORF">Bpfe_022430</name>
</gene>
<dbReference type="InterPro" id="IPR000742">
    <property type="entry name" value="EGF"/>
</dbReference>
<name>A0AAD8F1U6_BIOPF</name>
<evidence type="ECO:0000259" key="4">
    <source>
        <dbReference type="PROSITE" id="PS50026"/>
    </source>
</evidence>
<dbReference type="GO" id="GO:0005509">
    <property type="term" value="F:calcium ion binding"/>
    <property type="evidence" value="ECO:0007669"/>
    <property type="project" value="InterPro"/>
</dbReference>
<dbReference type="InterPro" id="IPR018097">
    <property type="entry name" value="EGF_Ca-bd_CS"/>
</dbReference>
<keyword evidence="1 3" id="KW-0245">EGF-like domain</keyword>
<dbReference type="PROSITE" id="PS01187">
    <property type="entry name" value="EGF_CA"/>
    <property type="match status" value="1"/>
</dbReference>
<dbReference type="AlphaFoldDB" id="A0AAD8F1U6"/>
<evidence type="ECO:0000313" key="6">
    <source>
        <dbReference type="Proteomes" id="UP001233172"/>
    </source>
</evidence>
<evidence type="ECO:0000256" key="3">
    <source>
        <dbReference type="PROSITE-ProRule" id="PRU00076"/>
    </source>
</evidence>
<sequence length="213" mass="24213">CGNWNWGENCDMSCNCTQSNTLVCEKYQGSCFCQFNFEGSLCEKEKDLCAIYTPCGEHSDCISTKDHYECQCHQGYRNSLYNSLICEACSGWTYGFHCNTSCSCLIDNTQSCDIVNGNCTCKPGFESINCELDVNECNQSSNPCAGNLQCYNTYGGFLCTEQLVYVRVTLNQSDLGAYEKDIVDNFQDTLKTYMNWFIYWTYTKIIHKNTEHG</sequence>
<dbReference type="InterPro" id="IPR049883">
    <property type="entry name" value="NOTCH1_EGF-like"/>
</dbReference>
<keyword evidence="6" id="KW-1185">Reference proteome</keyword>
<organism evidence="5 6">
    <name type="scientific">Biomphalaria pfeifferi</name>
    <name type="common">Bloodfluke planorb</name>
    <name type="synonym">Freshwater snail</name>
    <dbReference type="NCBI Taxonomy" id="112525"/>
    <lineage>
        <taxon>Eukaryota</taxon>
        <taxon>Metazoa</taxon>
        <taxon>Spiralia</taxon>
        <taxon>Lophotrochozoa</taxon>
        <taxon>Mollusca</taxon>
        <taxon>Gastropoda</taxon>
        <taxon>Heterobranchia</taxon>
        <taxon>Euthyneura</taxon>
        <taxon>Panpulmonata</taxon>
        <taxon>Hygrophila</taxon>
        <taxon>Lymnaeoidea</taxon>
        <taxon>Planorbidae</taxon>
        <taxon>Biomphalaria</taxon>
    </lineage>
</organism>
<dbReference type="SMART" id="SM00179">
    <property type="entry name" value="EGF_CA"/>
    <property type="match status" value="2"/>
</dbReference>
<evidence type="ECO:0000256" key="1">
    <source>
        <dbReference type="ARBA" id="ARBA00022536"/>
    </source>
</evidence>
<protein>
    <submittedName>
        <fullName evidence="5">Multiple epidermal growth factor-like domains protein 11</fullName>
    </submittedName>
</protein>
<keyword evidence="2" id="KW-1015">Disulfide bond</keyword>
<evidence type="ECO:0000256" key="2">
    <source>
        <dbReference type="ARBA" id="ARBA00023157"/>
    </source>
</evidence>
<dbReference type="Pfam" id="PF07645">
    <property type="entry name" value="EGF_CA"/>
    <property type="match status" value="1"/>
</dbReference>
<feature type="domain" description="EGF-like" evidence="4">
    <location>
        <begin position="45"/>
        <end position="87"/>
    </location>
</feature>
<dbReference type="EMBL" id="JASAOG010000141">
    <property type="protein sequence ID" value="KAK0048170.1"/>
    <property type="molecule type" value="Genomic_DNA"/>
</dbReference>
<reference evidence="5" key="1">
    <citation type="journal article" date="2023" name="PLoS Negl. Trop. Dis.">
        <title>A genome sequence for Biomphalaria pfeifferi, the major vector snail for the human-infecting parasite Schistosoma mansoni.</title>
        <authorList>
            <person name="Bu L."/>
            <person name="Lu L."/>
            <person name="Laidemitt M.R."/>
            <person name="Zhang S.M."/>
            <person name="Mutuku M."/>
            <person name="Mkoji G."/>
            <person name="Steinauer M."/>
            <person name="Loker E.S."/>
        </authorList>
    </citation>
    <scope>NUCLEOTIDE SEQUENCE</scope>
    <source>
        <strain evidence="5">KasaAsao</strain>
    </source>
</reference>
<dbReference type="InterPro" id="IPR001881">
    <property type="entry name" value="EGF-like_Ca-bd_dom"/>
</dbReference>
<dbReference type="PANTHER" id="PTHR24043">
    <property type="entry name" value="SCAVENGER RECEPTOR CLASS F"/>
    <property type="match status" value="1"/>
</dbReference>
<accession>A0AAD8F1U6</accession>
<comment type="caution">
    <text evidence="5">The sequence shown here is derived from an EMBL/GenBank/DDBJ whole genome shotgun (WGS) entry which is preliminary data.</text>
</comment>
<dbReference type="SMART" id="SM00181">
    <property type="entry name" value="EGF"/>
    <property type="match status" value="2"/>
</dbReference>
<dbReference type="InterPro" id="IPR042635">
    <property type="entry name" value="MEGF10/SREC1/2-like"/>
</dbReference>
<dbReference type="PANTHER" id="PTHR24043:SF8">
    <property type="entry name" value="EGF-LIKE DOMAIN-CONTAINING PROTEIN"/>
    <property type="match status" value="1"/>
</dbReference>
<dbReference type="PROSITE" id="PS50026">
    <property type="entry name" value="EGF_3"/>
    <property type="match status" value="1"/>
</dbReference>
<dbReference type="Proteomes" id="UP001233172">
    <property type="component" value="Unassembled WGS sequence"/>
</dbReference>
<evidence type="ECO:0000313" key="5">
    <source>
        <dbReference type="EMBL" id="KAK0048170.1"/>
    </source>
</evidence>